<feature type="region of interest" description="Disordered" evidence="1">
    <location>
        <begin position="86"/>
        <end position="114"/>
    </location>
</feature>
<dbReference type="Proteomes" id="UP000235388">
    <property type="component" value="Unassembled WGS sequence"/>
</dbReference>
<evidence type="ECO:0000313" key="2">
    <source>
        <dbReference type="EMBL" id="PLW21309.1"/>
    </source>
</evidence>
<reference evidence="2 3" key="1">
    <citation type="submission" date="2017-11" db="EMBL/GenBank/DDBJ databases">
        <title>De novo assembly and phasing of dikaryotic genomes from two isolates of Puccinia coronata f. sp. avenae, the causal agent of oat crown rust.</title>
        <authorList>
            <person name="Miller M.E."/>
            <person name="Zhang Y."/>
            <person name="Omidvar V."/>
            <person name="Sperschneider J."/>
            <person name="Schwessinger B."/>
            <person name="Raley C."/>
            <person name="Palmer J.M."/>
            <person name="Garnica D."/>
            <person name="Upadhyaya N."/>
            <person name="Rathjen J."/>
            <person name="Taylor J.M."/>
            <person name="Park R.F."/>
            <person name="Dodds P.N."/>
            <person name="Hirsch C.D."/>
            <person name="Kianian S.F."/>
            <person name="Figueroa M."/>
        </authorList>
    </citation>
    <scope>NUCLEOTIDE SEQUENCE [LARGE SCALE GENOMIC DNA]</scope>
    <source>
        <strain evidence="2">12NC29</strain>
    </source>
</reference>
<dbReference type="AlphaFoldDB" id="A0A2N5T738"/>
<proteinExistence type="predicted"/>
<organism evidence="2 3">
    <name type="scientific">Puccinia coronata f. sp. avenae</name>
    <dbReference type="NCBI Taxonomy" id="200324"/>
    <lineage>
        <taxon>Eukaryota</taxon>
        <taxon>Fungi</taxon>
        <taxon>Dikarya</taxon>
        <taxon>Basidiomycota</taxon>
        <taxon>Pucciniomycotina</taxon>
        <taxon>Pucciniomycetes</taxon>
        <taxon>Pucciniales</taxon>
        <taxon>Pucciniaceae</taxon>
        <taxon>Puccinia</taxon>
    </lineage>
</organism>
<name>A0A2N5T738_9BASI</name>
<gene>
    <name evidence="2" type="ORF">PCANC_05056</name>
</gene>
<comment type="caution">
    <text evidence="2">The sequence shown here is derived from an EMBL/GenBank/DDBJ whole genome shotgun (WGS) entry which is preliminary data.</text>
</comment>
<feature type="region of interest" description="Disordered" evidence="1">
    <location>
        <begin position="254"/>
        <end position="273"/>
    </location>
</feature>
<protein>
    <submittedName>
        <fullName evidence="2">Uncharacterized protein</fullName>
    </submittedName>
</protein>
<evidence type="ECO:0000313" key="3">
    <source>
        <dbReference type="Proteomes" id="UP000235388"/>
    </source>
</evidence>
<feature type="region of interest" description="Disordered" evidence="1">
    <location>
        <begin position="294"/>
        <end position="317"/>
    </location>
</feature>
<dbReference type="OrthoDB" id="2518535at2759"/>
<evidence type="ECO:0000256" key="1">
    <source>
        <dbReference type="SAM" id="MobiDB-lite"/>
    </source>
</evidence>
<feature type="compositionally biased region" description="Basic and acidic residues" evidence="1">
    <location>
        <begin position="294"/>
        <end position="310"/>
    </location>
</feature>
<sequence>MVASANYNDAEAPLRRADAADQIDGQQLSELANQIAPVDQYHADDYAIMDPGIPPGHHLATVSCHSGRDDQEPHQQETPEFLAHFSKSSPARGSPKRHRIDSPVLIPLPGSPSQTPGNIFSMDKKAELQSHNDHASQEILEAVPGTSTRADLSHPGSSSFTSISGKLASASTEKGIHLEEGADLLNLNANVGSFLPGASMREREPKVEDAARDFLSDWGKGAAGSSVESDLNIGAKRKAHQLWGDSLSLKLDTEQAENVPDWPDWPGEGRERLSSSSKFGKEVFRHTLVHPRTEPVSDARFTNRSEDGNESRNTGLSPAHLSMMRRLFRSENIAGSSHHDGRIIFDNTKGKRRGRRLVLDQDLFKGSDEFQEQRKYMAEILGSIPKPDEGRCYGMLSTEQLQEAATKMNHTHPKLKSSLTYQLMMKMSGYKSVWHQYWQEEDGMDFSDLKDYPMLKNFEFDQNVLHIYLILVHEVLLILPFKKDQPLDQGLDYSQEMRTAFQAYLDFKRMIDDRRLNKEPLNDTTSELLKEMVDSVLCSLKHTTKNSSIIIWRFVEFWMQRDYPDVWVFLKDFKGKALCVV</sequence>
<keyword evidence="3" id="KW-1185">Reference proteome</keyword>
<accession>A0A2N5T738</accession>
<dbReference type="EMBL" id="PGCJ01000785">
    <property type="protein sequence ID" value="PLW21309.1"/>
    <property type="molecule type" value="Genomic_DNA"/>
</dbReference>